<dbReference type="EMBL" id="QVLU01000006">
    <property type="protein sequence ID" value="RGE72378.1"/>
    <property type="molecule type" value="Genomic_DNA"/>
</dbReference>
<name>A0A3E3IZ63_9FIRM</name>
<dbReference type="PROSITE" id="PS50943">
    <property type="entry name" value="HTH_CROC1"/>
    <property type="match status" value="1"/>
</dbReference>
<feature type="domain" description="HTH cro/C1-type" evidence="1">
    <location>
        <begin position="13"/>
        <end position="41"/>
    </location>
</feature>
<evidence type="ECO:0000259" key="1">
    <source>
        <dbReference type="PROSITE" id="PS50943"/>
    </source>
</evidence>
<gene>
    <name evidence="2" type="ORF">DWY69_08455</name>
</gene>
<dbReference type="InterPro" id="IPR010982">
    <property type="entry name" value="Lambda_DNA-bd_dom_sf"/>
</dbReference>
<sequence>MNNEKMGKFICDMRKSQKLTQKDLAEKLKITDKAVSKWERGVSQS</sequence>
<dbReference type="CDD" id="cd00093">
    <property type="entry name" value="HTH_XRE"/>
    <property type="match status" value="1"/>
</dbReference>
<dbReference type="Gene3D" id="1.10.260.40">
    <property type="entry name" value="lambda repressor-like DNA-binding domains"/>
    <property type="match status" value="1"/>
</dbReference>
<evidence type="ECO:0000313" key="3">
    <source>
        <dbReference type="Proteomes" id="UP000261166"/>
    </source>
</evidence>
<protein>
    <submittedName>
        <fullName evidence="2">XRE family transcriptional regulator</fullName>
    </submittedName>
</protein>
<dbReference type="SUPFAM" id="SSF47413">
    <property type="entry name" value="lambda repressor-like DNA-binding domains"/>
    <property type="match status" value="1"/>
</dbReference>
<reference evidence="2 3" key="1">
    <citation type="submission" date="2018-08" db="EMBL/GenBank/DDBJ databases">
        <title>A genome reference for cultivated species of the human gut microbiota.</title>
        <authorList>
            <person name="Zou Y."/>
            <person name="Xue W."/>
            <person name="Luo G."/>
        </authorList>
    </citation>
    <scope>NUCLEOTIDE SEQUENCE [LARGE SCALE GENOMIC DNA]</scope>
    <source>
        <strain evidence="2 3">AF26-4BH</strain>
    </source>
</reference>
<evidence type="ECO:0000313" key="2">
    <source>
        <dbReference type="EMBL" id="RGE72378.1"/>
    </source>
</evidence>
<dbReference type="Pfam" id="PF01381">
    <property type="entry name" value="HTH_3"/>
    <property type="match status" value="1"/>
</dbReference>
<dbReference type="Proteomes" id="UP000261166">
    <property type="component" value="Unassembled WGS sequence"/>
</dbReference>
<dbReference type="InterPro" id="IPR001387">
    <property type="entry name" value="Cro/C1-type_HTH"/>
</dbReference>
<comment type="caution">
    <text evidence="2">The sequence shown here is derived from an EMBL/GenBank/DDBJ whole genome shotgun (WGS) entry which is preliminary data.</text>
</comment>
<proteinExistence type="predicted"/>
<dbReference type="GO" id="GO:0003677">
    <property type="term" value="F:DNA binding"/>
    <property type="evidence" value="ECO:0007669"/>
    <property type="project" value="InterPro"/>
</dbReference>
<dbReference type="OrthoDB" id="9813152at2"/>
<dbReference type="AlphaFoldDB" id="A0A3E3IZ63"/>
<organism evidence="2 3">
    <name type="scientific">Eisenbergiella massiliensis</name>
    <dbReference type="NCBI Taxonomy" id="1720294"/>
    <lineage>
        <taxon>Bacteria</taxon>
        <taxon>Bacillati</taxon>
        <taxon>Bacillota</taxon>
        <taxon>Clostridia</taxon>
        <taxon>Lachnospirales</taxon>
        <taxon>Lachnospiraceae</taxon>
        <taxon>Eisenbergiella</taxon>
    </lineage>
</organism>
<accession>A0A3E3IZ63</accession>